<dbReference type="PANTHER" id="PTHR30273">
    <property type="entry name" value="PERIPLASMIC SIGNAL SENSOR AND SIGMA FACTOR ACTIVATOR FECR-RELATED"/>
    <property type="match status" value="1"/>
</dbReference>
<accession>A0A2U1JU60</accession>
<dbReference type="InterPro" id="IPR012373">
    <property type="entry name" value="Ferrdict_sens_TM"/>
</dbReference>
<keyword evidence="1" id="KW-1133">Transmembrane helix</keyword>
<evidence type="ECO:0000313" key="4">
    <source>
        <dbReference type="Proteomes" id="UP000245618"/>
    </source>
</evidence>
<dbReference type="PANTHER" id="PTHR30273:SF2">
    <property type="entry name" value="PROTEIN FECR"/>
    <property type="match status" value="1"/>
</dbReference>
<dbReference type="GO" id="GO:0016989">
    <property type="term" value="F:sigma factor antagonist activity"/>
    <property type="evidence" value="ECO:0007669"/>
    <property type="project" value="TreeGrafter"/>
</dbReference>
<dbReference type="Pfam" id="PF04773">
    <property type="entry name" value="FecR"/>
    <property type="match status" value="1"/>
</dbReference>
<protein>
    <submittedName>
        <fullName evidence="3">Histidine kinase</fullName>
    </submittedName>
</protein>
<sequence length="303" mass="34273">MEISDFDDTFLARWAEGSLTEKELEAFKKTPEYLSYVKILEETENLAVPDFEQEKVFKKIQTKIAHKPKVFPLNKTWIGAIAASIVIALGIFFVFEGKTNYNTTFGEQLVIHLPDVSSVNLNSKSHLAFNTATWSINRVVSLDGEAFFKVEKGSKFTVNTPEGIVSVKGTQFNILSKKQFFEVSCYEGRVEVSHPYKNTTVILTKGEVIRIQSNSIEKRTITESKPRWTQGESTFESVPLYLVIEALENQYGIVITNNKVNVSQLYSGSFTHSNLHLALETVFEPMDVVFEIQNPKSIVIKPK</sequence>
<dbReference type="OrthoDB" id="1097347at2"/>
<keyword evidence="4" id="KW-1185">Reference proteome</keyword>
<gene>
    <name evidence="3" type="ORF">DB891_11725</name>
</gene>
<keyword evidence="3" id="KW-0808">Transferase</keyword>
<comment type="caution">
    <text evidence="3">The sequence shown here is derived from an EMBL/GenBank/DDBJ whole genome shotgun (WGS) entry which is preliminary data.</text>
</comment>
<dbReference type="Proteomes" id="UP000245618">
    <property type="component" value="Unassembled WGS sequence"/>
</dbReference>
<dbReference type="AlphaFoldDB" id="A0A2U1JU60"/>
<dbReference type="Gene3D" id="3.55.50.30">
    <property type="match status" value="1"/>
</dbReference>
<dbReference type="EMBL" id="QCZH01000013">
    <property type="protein sequence ID" value="PWA08489.1"/>
    <property type="molecule type" value="Genomic_DNA"/>
</dbReference>
<name>A0A2U1JU60_9FLAO</name>
<keyword evidence="3" id="KW-0418">Kinase</keyword>
<dbReference type="Gene3D" id="2.60.120.1440">
    <property type="match status" value="1"/>
</dbReference>
<keyword evidence="1" id="KW-0472">Membrane</keyword>
<organism evidence="3 4">
    <name type="scientific">Flavobacterium laiguense</name>
    <dbReference type="NCBI Taxonomy" id="2169409"/>
    <lineage>
        <taxon>Bacteria</taxon>
        <taxon>Pseudomonadati</taxon>
        <taxon>Bacteroidota</taxon>
        <taxon>Flavobacteriia</taxon>
        <taxon>Flavobacteriales</taxon>
        <taxon>Flavobacteriaceae</taxon>
        <taxon>Flavobacterium</taxon>
    </lineage>
</organism>
<dbReference type="InterPro" id="IPR006860">
    <property type="entry name" value="FecR"/>
</dbReference>
<proteinExistence type="predicted"/>
<evidence type="ECO:0000313" key="3">
    <source>
        <dbReference type="EMBL" id="PWA08489.1"/>
    </source>
</evidence>
<dbReference type="RefSeq" id="WP_116763758.1">
    <property type="nucleotide sequence ID" value="NZ_QCZH01000013.1"/>
</dbReference>
<feature type="domain" description="FecR protein" evidence="2">
    <location>
        <begin position="100"/>
        <end position="191"/>
    </location>
</feature>
<evidence type="ECO:0000259" key="2">
    <source>
        <dbReference type="Pfam" id="PF04773"/>
    </source>
</evidence>
<feature type="transmembrane region" description="Helical" evidence="1">
    <location>
        <begin position="77"/>
        <end position="95"/>
    </location>
</feature>
<evidence type="ECO:0000256" key="1">
    <source>
        <dbReference type="SAM" id="Phobius"/>
    </source>
</evidence>
<reference evidence="3 4" key="1">
    <citation type="submission" date="2018-04" db="EMBL/GenBank/DDBJ databases">
        <title>Flavobacterium sp. nov., isolated from glacier ice.</title>
        <authorList>
            <person name="Liu Q."/>
            <person name="Xin Y.-H."/>
        </authorList>
    </citation>
    <scope>NUCLEOTIDE SEQUENCE [LARGE SCALE GENOMIC DNA]</scope>
    <source>
        <strain evidence="3 4">LB2P30</strain>
    </source>
</reference>
<keyword evidence="1" id="KW-0812">Transmembrane</keyword>
<dbReference type="GO" id="GO:0016301">
    <property type="term" value="F:kinase activity"/>
    <property type="evidence" value="ECO:0007669"/>
    <property type="project" value="UniProtKB-KW"/>
</dbReference>